<gene>
    <name evidence="2" type="ORF">GSONMT00004447001</name>
</gene>
<feature type="compositionally biased region" description="Low complexity" evidence="1">
    <location>
        <begin position="12"/>
        <end position="21"/>
    </location>
</feature>
<protein>
    <submittedName>
        <fullName evidence="2">Uncharacterized protein</fullName>
    </submittedName>
</protein>
<accession>A0A061AEF9</accession>
<proteinExistence type="predicted"/>
<evidence type="ECO:0000313" key="2">
    <source>
        <dbReference type="EMBL" id="CDR19145.1"/>
    </source>
</evidence>
<feature type="region of interest" description="Disordered" evidence="1">
    <location>
        <begin position="1"/>
        <end position="48"/>
    </location>
</feature>
<dbReference type="PaxDb" id="8022-A0A061AEF9"/>
<dbReference type="STRING" id="8022.A0A061AEF9"/>
<feature type="compositionally biased region" description="Low complexity" evidence="1">
    <location>
        <begin position="30"/>
        <end position="39"/>
    </location>
</feature>
<dbReference type="AlphaFoldDB" id="A0A061AEF9"/>
<reference evidence="2" key="2">
    <citation type="submission" date="2014-03" db="EMBL/GenBank/DDBJ databases">
        <authorList>
            <person name="Genoscope - CEA"/>
        </authorList>
    </citation>
    <scope>NUCLEOTIDE SEQUENCE</scope>
</reference>
<evidence type="ECO:0000256" key="1">
    <source>
        <dbReference type="SAM" id="MobiDB-lite"/>
    </source>
</evidence>
<dbReference type="EMBL" id="FR984029">
    <property type="protein sequence ID" value="CDR19145.1"/>
    <property type="molecule type" value="Genomic_DNA"/>
</dbReference>
<dbReference type="Proteomes" id="UP000193380">
    <property type="component" value="Unassembled WGS sequence"/>
</dbReference>
<organism evidence="2 3">
    <name type="scientific">Oncorhynchus mykiss</name>
    <name type="common">Rainbow trout</name>
    <name type="synonym">Salmo gairdneri</name>
    <dbReference type="NCBI Taxonomy" id="8022"/>
    <lineage>
        <taxon>Eukaryota</taxon>
        <taxon>Metazoa</taxon>
        <taxon>Chordata</taxon>
        <taxon>Craniata</taxon>
        <taxon>Vertebrata</taxon>
        <taxon>Euteleostomi</taxon>
        <taxon>Actinopterygii</taxon>
        <taxon>Neopterygii</taxon>
        <taxon>Teleostei</taxon>
        <taxon>Protacanthopterygii</taxon>
        <taxon>Salmoniformes</taxon>
        <taxon>Salmonidae</taxon>
        <taxon>Salmoninae</taxon>
        <taxon>Oncorhynchus</taxon>
    </lineage>
</organism>
<feature type="compositionally biased region" description="Pro residues" evidence="1">
    <location>
        <begin position="101"/>
        <end position="111"/>
    </location>
</feature>
<sequence length="111" mass="11922">MGTTASAAPQPVSVSGSISSSLHGNGAVNSRQSLSMSSSQTVKIHSGKAKSIITNKVAPVVITYNCRQEFQIHDDLFRTNYKVGRISDSMPEHYLVQVGRTPPPPPPSQHH</sequence>
<feature type="region of interest" description="Disordered" evidence="1">
    <location>
        <begin position="92"/>
        <end position="111"/>
    </location>
</feature>
<evidence type="ECO:0000313" key="3">
    <source>
        <dbReference type="Proteomes" id="UP000193380"/>
    </source>
</evidence>
<reference evidence="2" key="1">
    <citation type="journal article" date="2014" name="Nat. Commun.">
        <title>The rainbow trout genome provides novel insights into evolution after whole-genome duplication in vertebrates.</title>
        <authorList>
            <person name="Berthelot C."/>
            <person name="Brunet F."/>
            <person name="Chalopin D."/>
            <person name="Juanchich A."/>
            <person name="Bernard M."/>
            <person name="Noel B."/>
            <person name="Bento P."/>
            <person name="Da Silva C."/>
            <person name="Labadie K."/>
            <person name="Alberti A."/>
            <person name="Aury J.M."/>
            <person name="Louis A."/>
            <person name="Dehais P."/>
            <person name="Bardou P."/>
            <person name="Montfort J."/>
            <person name="Klopp C."/>
            <person name="Cabau C."/>
            <person name="Gaspin C."/>
            <person name="Thorgaard G.H."/>
            <person name="Boussaha M."/>
            <person name="Quillet E."/>
            <person name="Guyomard R."/>
            <person name="Galiana D."/>
            <person name="Bobe J."/>
            <person name="Volff J.N."/>
            <person name="Genet C."/>
            <person name="Wincker P."/>
            <person name="Jaillon O."/>
            <person name="Roest Crollius H."/>
            <person name="Guiguen Y."/>
        </authorList>
    </citation>
    <scope>NUCLEOTIDE SEQUENCE [LARGE SCALE GENOMIC DNA]</scope>
</reference>
<name>A0A061AEF9_ONCMY</name>